<dbReference type="Proteomes" id="UP000317093">
    <property type="component" value="Chromosome"/>
</dbReference>
<dbReference type="KEGG" id="knv:Pan216_02580"/>
<accession>A0A518AXM0</accession>
<sequence precursor="true">MSAQRPSLIAATLLALALPSGAFAHSLWVEAWELGKSQEVRAGYGHPDEWEPNWEDLLKRTRFGLLLPNGTQRPLELTFDRETGMSKAMIGDERMGIVVGRVTLGLERVAGDQHVLVEQSAKAILGKPDRWSARPMAKTRFELVPSLKDGELTITAFSKGQPVEGARVVLHGPKLDEAASVTGADGKVRFPSEGMGRYAISAELTFPETGEFDGKSYSAVTETNSITFELPKGSVDRSPSSESVDPTIGN</sequence>
<dbReference type="EMBL" id="CP036279">
    <property type="protein sequence ID" value="QDU59430.1"/>
    <property type="molecule type" value="Genomic_DNA"/>
</dbReference>
<keyword evidence="3" id="KW-0472">Membrane</keyword>
<protein>
    <submittedName>
        <fullName evidence="3">Nickel uptake substrate-specific transmembrane region</fullName>
    </submittedName>
</protein>
<feature type="region of interest" description="Disordered" evidence="1">
    <location>
        <begin position="230"/>
        <end position="250"/>
    </location>
</feature>
<reference evidence="3 4" key="1">
    <citation type="submission" date="2019-02" db="EMBL/GenBank/DDBJ databases">
        <title>Deep-cultivation of Planctomycetes and their phenomic and genomic characterization uncovers novel biology.</title>
        <authorList>
            <person name="Wiegand S."/>
            <person name="Jogler M."/>
            <person name="Boedeker C."/>
            <person name="Pinto D."/>
            <person name="Vollmers J."/>
            <person name="Rivas-Marin E."/>
            <person name="Kohn T."/>
            <person name="Peeters S.H."/>
            <person name="Heuer A."/>
            <person name="Rast P."/>
            <person name="Oberbeckmann S."/>
            <person name="Bunk B."/>
            <person name="Jeske O."/>
            <person name="Meyerdierks A."/>
            <person name="Storesund J.E."/>
            <person name="Kallscheuer N."/>
            <person name="Luecker S."/>
            <person name="Lage O.M."/>
            <person name="Pohl T."/>
            <person name="Merkel B.J."/>
            <person name="Hornburger P."/>
            <person name="Mueller R.-W."/>
            <person name="Bruemmer F."/>
            <person name="Labrenz M."/>
            <person name="Spormann A.M."/>
            <person name="Op den Camp H."/>
            <person name="Overmann J."/>
            <person name="Amann R."/>
            <person name="Jetten M.S.M."/>
            <person name="Mascher T."/>
            <person name="Medema M.H."/>
            <person name="Devos D.P."/>
            <person name="Kaster A.-K."/>
            <person name="Ovreas L."/>
            <person name="Rohde M."/>
            <person name="Galperin M.Y."/>
            <person name="Jogler C."/>
        </authorList>
    </citation>
    <scope>NUCLEOTIDE SEQUENCE [LARGE SCALE GENOMIC DNA]</scope>
    <source>
        <strain evidence="3 4">Pan216</strain>
    </source>
</reference>
<feature type="compositionally biased region" description="Polar residues" evidence="1">
    <location>
        <begin position="237"/>
        <end position="250"/>
    </location>
</feature>
<dbReference type="AlphaFoldDB" id="A0A518AXM0"/>
<feature type="chain" id="PRO_5022004605" evidence="2">
    <location>
        <begin position="25"/>
        <end position="250"/>
    </location>
</feature>
<feature type="signal peptide" evidence="2">
    <location>
        <begin position="1"/>
        <end position="24"/>
    </location>
</feature>
<evidence type="ECO:0000313" key="3">
    <source>
        <dbReference type="EMBL" id="QDU59430.1"/>
    </source>
</evidence>
<proteinExistence type="predicted"/>
<keyword evidence="2" id="KW-0732">Signal</keyword>
<gene>
    <name evidence="3" type="ORF">Pan216_02580</name>
</gene>
<evidence type="ECO:0000256" key="2">
    <source>
        <dbReference type="SAM" id="SignalP"/>
    </source>
</evidence>
<keyword evidence="4" id="KW-1185">Reference proteome</keyword>
<organism evidence="3 4">
    <name type="scientific">Kolteria novifilia</name>
    <dbReference type="NCBI Taxonomy" id="2527975"/>
    <lineage>
        <taxon>Bacteria</taxon>
        <taxon>Pseudomonadati</taxon>
        <taxon>Planctomycetota</taxon>
        <taxon>Planctomycetia</taxon>
        <taxon>Kolteriales</taxon>
        <taxon>Kolteriaceae</taxon>
        <taxon>Kolteria</taxon>
    </lineage>
</organism>
<dbReference type="OrthoDB" id="1148550at2"/>
<name>A0A518AXM0_9BACT</name>
<evidence type="ECO:0000256" key="1">
    <source>
        <dbReference type="SAM" id="MobiDB-lite"/>
    </source>
</evidence>
<keyword evidence="3" id="KW-0812">Transmembrane</keyword>
<evidence type="ECO:0000313" key="4">
    <source>
        <dbReference type="Proteomes" id="UP000317093"/>
    </source>
</evidence>
<dbReference type="RefSeq" id="WP_145253691.1">
    <property type="nucleotide sequence ID" value="NZ_CP036279.1"/>
</dbReference>